<reference evidence="1 2" key="1">
    <citation type="submission" date="2019-02" db="EMBL/GenBank/DDBJ databases">
        <title>Deep-cultivation of Planctomycetes and their phenomic and genomic characterization uncovers novel biology.</title>
        <authorList>
            <person name="Wiegand S."/>
            <person name="Jogler M."/>
            <person name="Boedeker C."/>
            <person name="Pinto D."/>
            <person name="Vollmers J."/>
            <person name="Rivas-Marin E."/>
            <person name="Kohn T."/>
            <person name="Peeters S.H."/>
            <person name="Heuer A."/>
            <person name="Rast P."/>
            <person name="Oberbeckmann S."/>
            <person name="Bunk B."/>
            <person name="Jeske O."/>
            <person name="Meyerdierks A."/>
            <person name="Storesund J.E."/>
            <person name="Kallscheuer N."/>
            <person name="Luecker S."/>
            <person name="Lage O.M."/>
            <person name="Pohl T."/>
            <person name="Merkel B.J."/>
            <person name="Hornburger P."/>
            <person name="Mueller R.-W."/>
            <person name="Bruemmer F."/>
            <person name="Labrenz M."/>
            <person name="Spormann A.M."/>
            <person name="Op Den Camp H."/>
            <person name="Overmann J."/>
            <person name="Amann R."/>
            <person name="Jetten M.S.M."/>
            <person name="Mascher T."/>
            <person name="Medema M.H."/>
            <person name="Devos D.P."/>
            <person name="Kaster A.-K."/>
            <person name="Ovreas L."/>
            <person name="Rohde M."/>
            <person name="Galperin M.Y."/>
            <person name="Jogler C."/>
        </authorList>
    </citation>
    <scope>NUCLEOTIDE SEQUENCE [LARGE SCALE GENOMIC DNA]</scope>
    <source>
        <strain evidence="1 2">Mal64</strain>
    </source>
</reference>
<evidence type="ECO:0000313" key="2">
    <source>
        <dbReference type="Proteomes" id="UP000315440"/>
    </source>
</evidence>
<protein>
    <submittedName>
        <fullName evidence="1">Uncharacterized protein</fullName>
    </submittedName>
</protein>
<evidence type="ECO:0000313" key="1">
    <source>
        <dbReference type="EMBL" id="TWT90036.1"/>
    </source>
</evidence>
<organism evidence="1 2">
    <name type="scientific">Pseudobythopirellula maris</name>
    <dbReference type="NCBI Taxonomy" id="2527991"/>
    <lineage>
        <taxon>Bacteria</taxon>
        <taxon>Pseudomonadati</taxon>
        <taxon>Planctomycetota</taxon>
        <taxon>Planctomycetia</taxon>
        <taxon>Pirellulales</taxon>
        <taxon>Lacipirellulaceae</taxon>
        <taxon>Pseudobythopirellula</taxon>
    </lineage>
</organism>
<dbReference type="EMBL" id="SJPQ01000001">
    <property type="protein sequence ID" value="TWT90036.1"/>
    <property type="molecule type" value="Genomic_DNA"/>
</dbReference>
<proteinExistence type="predicted"/>
<name>A0A5C5ZS46_9BACT</name>
<accession>A0A5C5ZS46</accession>
<keyword evidence="2" id="KW-1185">Reference proteome</keyword>
<dbReference type="RefSeq" id="WP_197525349.1">
    <property type="nucleotide sequence ID" value="NZ_SJPQ01000001.1"/>
</dbReference>
<gene>
    <name evidence="1" type="ORF">Mal64_04190</name>
</gene>
<dbReference type="AlphaFoldDB" id="A0A5C5ZS46"/>
<comment type="caution">
    <text evidence="1">The sequence shown here is derived from an EMBL/GenBank/DDBJ whole genome shotgun (WGS) entry which is preliminary data.</text>
</comment>
<sequence>MPRAVYFLKECPTCGRSLQVRVEYLGKKVACQHCSATFRANEDANDKIETNDDALLRRAEELIRTAEESGIGLGAC</sequence>
<dbReference type="Proteomes" id="UP000315440">
    <property type="component" value="Unassembled WGS sequence"/>
</dbReference>